<feature type="transmembrane region" description="Helical" evidence="1">
    <location>
        <begin position="162"/>
        <end position="182"/>
    </location>
</feature>
<gene>
    <name evidence="4" type="primary">Aste57867_21648</name>
    <name evidence="3" type="ORF">As57867_021579</name>
    <name evidence="4" type="ORF">ASTE57867_21648</name>
</gene>
<proteinExistence type="predicted"/>
<dbReference type="Proteomes" id="UP000332933">
    <property type="component" value="Unassembled WGS sequence"/>
</dbReference>
<dbReference type="AlphaFoldDB" id="A0A485LI30"/>
<accession>A0A485LI30</accession>
<keyword evidence="1" id="KW-1133">Transmembrane helix</keyword>
<evidence type="ECO:0000313" key="3">
    <source>
        <dbReference type="EMBL" id="KAF0686554.1"/>
    </source>
</evidence>
<feature type="signal peptide" evidence="2">
    <location>
        <begin position="1"/>
        <end position="31"/>
    </location>
</feature>
<keyword evidence="1" id="KW-0472">Membrane</keyword>
<protein>
    <submittedName>
        <fullName evidence="4">Aste57867_21648 protein</fullName>
    </submittedName>
</protein>
<evidence type="ECO:0000313" key="5">
    <source>
        <dbReference type="Proteomes" id="UP000332933"/>
    </source>
</evidence>
<sequence length="380" mass="38979">MRSSSLRRRRPTRPGLLTVLLVVGLPWTAAAQQTATSCASIVACISNDGASCTQNCPPCISQDVAGVYFCVAQEDGGGGACPTNTTATCNAGIFALTNASSPHNTTNNSSNTIVVPDVTPEPTLAPTVAPLSSPPPPIATAMATPSSMSLSASSASPSPTTIALILSIVVGLVVIAALLHSINKAERRESMDSPSSGLVTSKPLNQSHAILAAMPPPAPHGTNGPSHAFFGSVTDDGSLDVGSHTSITSFQTASSTGFSNSLFQKRPAALGTSLSSSVSSVSSMSSISSVFQVAPRPRRVKSSVAVLDESSYSDVIMEEDHDGAWAHHHTPTRDSNSIVIMDEGDEEDAVTAVLERHGVPSSYASSSYTASSAHSSNAYI</sequence>
<keyword evidence="5" id="KW-1185">Reference proteome</keyword>
<feature type="chain" id="PRO_5036116499" evidence="2">
    <location>
        <begin position="32"/>
        <end position="380"/>
    </location>
</feature>
<keyword evidence="2" id="KW-0732">Signal</keyword>
<reference evidence="4 5" key="1">
    <citation type="submission" date="2019-03" db="EMBL/GenBank/DDBJ databases">
        <authorList>
            <person name="Gaulin E."/>
            <person name="Dumas B."/>
        </authorList>
    </citation>
    <scope>NUCLEOTIDE SEQUENCE [LARGE SCALE GENOMIC DNA]</scope>
    <source>
        <strain evidence="4">CBS 568.67</strain>
    </source>
</reference>
<organism evidence="4 5">
    <name type="scientific">Aphanomyces stellatus</name>
    <dbReference type="NCBI Taxonomy" id="120398"/>
    <lineage>
        <taxon>Eukaryota</taxon>
        <taxon>Sar</taxon>
        <taxon>Stramenopiles</taxon>
        <taxon>Oomycota</taxon>
        <taxon>Saprolegniomycetes</taxon>
        <taxon>Saprolegniales</taxon>
        <taxon>Verrucalvaceae</taxon>
        <taxon>Aphanomyces</taxon>
    </lineage>
</organism>
<name>A0A485LI30_9STRA</name>
<dbReference type="EMBL" id="CAADRA010007017">
    <property type="protein sequence ID" value="VFT98317.1"/>
    <property type="molecule type" value="Genomic_DNA"/>
</dbReference>
<keyword evidence="1" id="KW-0812">Transmembrane</keyword>
<reference evidence="3" key="2">
    <citation type="submission" date="2019-06" db="EMBL/GenBank/DDBJ databases">
        <title>Genomics analysis of Aphanomyces spp. identifies a new class of oomycete effector associated with host adaptation.</title>
        <authorList>
            <person name="Gaulin E."/>
        </authorList>
    </citation>
    <scope>NUCLEOTIDE SEQUENCE</scope>
    <source>
        <strain evidence="3">CBS 578.67</strain>
    </source>
</reference>
<evidence type="ECO:0000256" key="1">
    <source>
        <dbReference type="SAM" id="Phobius"/>
    </source>
</evidence>
<dbReference type="OrthoDB" id="77548at2759"/>
<evidence type="ECO:0000313" key="4">
    <source>
        <dbReference type="EMBL" id="VFT98317.1"/>
    </source>
</evidence>
<evidence type="ECO:0000256" key="2">
    <source>
        <dbReference type="SAM" id="SignalP"/>
    </source>
</evidence>
<dbReference type="EMBL" id="VJMH01006991">
    <property type="protein sequence ID" value="KAF0686554.1"/>
    <property type="molecule type" value="Genomic_DNA"/>
</dbReference>